<accession>A0ABQ2M978</accession>
<protein>
    <submittedName>
        <fullName evidence="2">Uncharacterized protein</fullName>
    </submittedName>
</protein>
<name>A0ABQ2M978_9ACTN</name>
<dbReference type="Proteomes" id="UP000631535">
    <property type="component" value="Unassembled WGS sequence"/>
</dbReference>
<feature type="region of interest" description="Disordered" evidence="1">
    <location>
        <begin position="1"/>
        <end position="76"/>
    </location>
</feature>
<gene>
    <name evidence="2" type="ORF">GCM10012287_23720</name>
</gene>
<comment type="caution">
    <text evidence="2">The sequence shown here is derived from an EMBL/GenBank/DDBJ whole genome shotgun (WGS) entry which is preliminary data.</text>
</comment>
<keyword evidence="3" id="KW-1185">Reference proteome</keyword>
<evidence type="ECO:0000256" key="1">
    <source>
        <dbReference type="SAM" id="MobiDB-lite"/>
    </source>
</evidence>
<dbReference type="EMBL" id="BMMP01000006">
    <property type="protein sequence ID" value="GGO48523.1"/>
    <property type="molecule type" value="Genomic_DNA"/>
</dbReference>
<evidence type="ECO:0000313" key="2">
    <source>
        <dbReference type="EMBL" id="GGO48523.1"/>
    </source>
</evidence>
<sequence>MRSPVLLTAAVPPDRTARPTRSMSALPVKLVRKETNDPPPRGKRIAHAGAREAPVPEASRVDHRRARTDSAGTKSR</sequence>
<evidence type="ECO:0000313" key="3">
    <source>
        <dbReference type="Proteomes" id="UP000631535"/>
    </source>
</evidence>
<organism evidence="2 3">
    <name type="scientific">Streptomyces daqingensis</name>
    <dbReference type="NCBI Taxonomy" id="1472640"/>
    <lineage>
        <taxon>Bacteria</taxon>
        <taxon>Bacillati</taxon>
        <taxon>Actinomycetota</taxon>
        <taxon>Actinomycetes</taxon>
        <taxon>Kitasatosporales</taxon>
        <taxon>Streptomycetaceae</taxon>
        <taxon>Streptomyces</taxon>
    </lineage>
</organism>
<reference evidence="3" key="1">
    <citation type="journal article" date="2019" name="Int. J. Syst. Evol. Microbiol.">
        <title>The Global Catalogue of Microorganisms (GCM) 10K type strain sequencing project: providing services to taxonomists for standard genome sequencing and annotation.</title>
        <authorList>
            <consortium name="The Broad Institute Genomics Platform"/>
            <consortium name="The Broad Institute Genome Sequencing Center for Infectious Disease"/>
            <person name="Wu L."/>
            <person name="Ma J."/>
        </authorList>
    </citation>
    <scope>NUCLEOTIDE SEQUENCE [LARGE SCALE GENOMIC DNA]</scope>
    <source>
        <strain evidence="3">CGMCC 4.7178</strain>
    </source>
</reference>
<proteinExistence type="predicted"/>